<sequence length="131" mass="13737">MELTPAVLQTALGLLSGCSRPGDLWAPFCQGFERGSSAQGPSLVSYLWDRALQTETDSPAGDAACSLLLHAVELEADAGAWLETLAGRAVQLLRRPSLAALRLLGCVARARRSPRPTAACASAPAARGRPR</sequence>
<accession>A0AAD9IF28</accession>
<name>A0AAD9IF28_PROWI</name>
<reference evidence="1" key="1">
    <citation type="submission" date="2021-01" db="EMBL/GenBank/DDBJ databases">
        <authorList>
            <person name="Eckstrom K.M.E."/>
        </authorList>
    </citation>
    <scope>NUCLEOTIDE SEQUENCE</scope>
    <source>
        <strain evidence="1">UVCC 0001</strain>
    </source>
</reference>
<comment type="caution">
    <text evidence="1">The sequence shown here is derived from an EMBL/GenBank/DDBJ whole genome shotgun (WGS) entry which is preliminary data.</text>
</comment>
<dbReference type="EMBL" id="JASFZW010000012">
    <property type="protein sequence ID" value="KAK2075924.1"/>
    <property type="molecule type" value="Genomic_DNA"/>
</dbReference>
<dbReference type="Proteomes" id="UP001255856">
    <property type="component" value="Unassembled WGS sequence"/>
</dbReference>
<keyword evidence="2" id="KW-1185">Reference proteome</keyword>
<evidence type="ECO:0000313" key="2">
    <source>
        <dbReference type="Proteomes" id="UP001255856"/>
    </source>
</evidence>
<organism evidence="1 2">
    <name type="scientific">Prototheca wickerhamii</name>
    <dbReference type="NCBI Taxonomy" id="3111"/>
    <lineage>
        <taxon>Eukaryota</taxon>
        <taxon>Viridiplantae</taxon>
        <taxon>Chlorophyta</taxon>
        <taxon>core chlorophytes</taxon>
        <taxon>Trebouxiophyceae</taxon>
        <taxon>Chlorellales</taxon>
        <taxon>Chlorellaceae</taxon>
        <taxon>Prototheca</taxon>
    </lineage>
</organism>
<evidence type="ECO:0000313" key="1">
    <source>
        <dbReference type="EMBL" id="KAK2075924.1"/>
    </source>
</evidence>
<protein>
    <submittedName>
        <fullName evidence="1">Uncharacterized protein</fullName>
    </submittedName>
</protein>
<dbReference type="AlphaFoldDB" id="A0AAD9IF28"/>
<gene>
    <name evidence="1" type="ORF">QBZ16_001260</name>
</gene>
<proteinExistence type="predicted"/>